<dbReference type="GO" id="GO:0106290">
    <property type="term" value="F:trans-cinnamate-CoA ligase activity"/>
    <property type="evidence" value="ECO:0007669"/>
    <property type="project" value="UniProtKB-ARBA"/>
</dbReference>
<dbReference type="EC" id="6.2.1.12" evidence="2"/>
<evidence type="ECO:0000256" key="2">
    <source>
        <dbReference type="ARBA" id="ARBA00012959"/>
    </source>
</evidence>
<dbReference type="EMBL" id="JACMSC010000020">
    <property type="protein sequence ID" value="KAG6472703.1"/>
    <property type="molecule type" value="Genomic_DNA"/>
</dbReference>
<proteinExistence type="inferred from homology"/>
<dbReference type="AlphaFoldDB" id="A0A8J5ESB2"/>
<dbReference type="PANTHER" id="PTHR43201:SF8">
    <property type="entry name" value="ACYL-COA SYNTHETASE FAMILY MEMBER 3"/>
    <property type="match status" value="1"/>
</dbReference>
<protein>
    <recommendedName>
        <fullName evidence="2">4-coumarate--CoA ligase</fullName>
        <ecNumber evidence="2">6.2.1.12</ecNumber>
    </recommendedName>
</protein>
<dbReference type="GO" id="GO:0031956">
    <property type="term" value="F:medium-chain fatty acid-CoA ligase activity"/>
    <property type="evidence" value="ECO:0007669"/>
    <property type="project" value="TreeGrafter"/>
</dbReference>
<dbReference type="Pfam" id="PF00501">
    <property type="entry name" value="AMP-binding"/>
    <property type="match status" value="1"/>
</dbReference>
<dbReference type="InterPro" id="IPR020845">
    <property type="entry name" value="AMP-binding_CS"/>
</dbReference>
<feature type="domain" description="AMP-dependent synthetase/ligase" evidence="5">
    <location>
        <begin position="106"/>
        <end position="133"/>
    </location>
</feature>
<feature type="region of interest" description="Disordered" evidence="4">
    <location>
        <begin position="557"/>
        <end position="581"/>
    </location>
</feature>
<evidence type="ECO:0000256" key="4">
    <source>
        <dbReference type="SAM" id="MobiDB-lite"/>
    </source>
</evidence>
<dbReference type="GO" id="GO:0006631">
    <property type="term" value="P:fatty acid metabolic process"/>
    <property type="evidence" value="ECO:0007669"/>
    <property type="project" value="TreeGrafter"/>
</dbReference>
<keyword evidence="7" id="KW-1185">Reference proteome</keyword>
<evidence type="ECO:0000313" key="7">
    <source>
        <dbReference type="Proteomes" id="UP000734854"/>
    </source>
</evidence>
<comment type="similarity">
    <text evidence="1">Belongs to the ATP-dependent AMP-binding enzyme family.</text>
</comment>
<dbReference type="PANTHER" id="PTHR43201">
    <property type="entry name" value="ACYL-COA SYNTHETASE"/>
    <property type="match status" value="1"/>
</dbReference>
<accession>A0A8J5ESB2</accession>
<evidence type="ECO:0000259" key="5">
    <source>
        <dbReference type="Pfam" id="PF00501"/>
    </source>
</evidence>
<evidence type="ECO:0000256" key="3">
    <source>
        <dbReference type="ARBA" id="ARBA00034252"/>
    </source>
</evidence>
<comment type="catalytic activity">
    <reaction evidence="3">
        <text>(E)-4-coumarate + ATP + CoA = (E)-4-coumaroyl-CoA + AMP + diphosphate</text>
        <dbReference type="Rhea" id="RHEA:19641"/>
        <dbReference type="ChEBI" id="CHEBI:12876"/>
        <dbReference type="ChEBI" id="CHEBI:30616"/>
        <dbReference type="ChEBI" id="CHEBI:33019"/>
        <dbReference type="ChEBI" id="CHEBI:57287"/>
        <dbReference type="ChEBI" id="CHEBI:85008"/>
        <dbReference type="ChEBI" id="CHEBI:456215"/>
        <dbReference type="EC" id="6.2.1.12"/>
    </reaction>
    <physiologicalReaction direction="left-to-right" evidence="3">
        <dbReference type="Rhea" id="RHEA:19642"/>
    </physiologicalReaction>
</comment>
<dbReference type="SUPFAM" id="SSF56801">
    <property type="entry name" value="Acetyl-CoA synthetase-like"/>
    <property type="match status" value="1"/>
</dbReference>
<dbReference type="GO" id="GO:0016207">
    <property type="term" value="F:4-coumarate-CoA ligase activity"/>
    <property type="evidence" value="ECO:0007669"/>
    <property type="project" value="UniProtKB-EC"/>
</dbReference>
<dbReference type="Gene3D" id="3.40.50.12780">
    <property type="entry name" value="N-terminal domain of ligase-like"/>
    <property type="match status" value="1"/>
</dbReference>
<reference evidence="6 7" key="1">
    <citation type="submission" date="2020-08" db="EMBL/GenBank/DDBJ databases">
        <title>Plant Genome Project.</title>
        <authorList>
            <person name="Zhang R.-G."/>
        </authorList>
    </citation>
    <scope>NUCLEOTIDE SEQUENCE [LARGE SCALE GENOMIC DNA]</scope>
    <source>
        <tissue evidence="6">Rhizome</tissue>
    </source>
</reference>
<dbReference type="GO" id="GO:0009698">
    <property type="term" value="P:phenylpropanoid metabolic process"/>
    <property type="evidence" value="ECO:0007669"/>
    <property type="project" value="UniProtKB-ARBA"/>
</dbReference>
<dbReference type="PROSITE" id="PS00455">
    <property type="entry name" value="AMP_BINDING"/>
    <property type="match status" value="1"/>
</dbReference>
<dbReference type="InterPro" id="IPR000873">
    <property type="entry name" value="AMP-dep_synth/lig_dom"/>
</dbReference>
<name>A0A8J5ESB2_ZINOF</name>
<sequence>MEAVKAILAHVSITEEYAINAKEECTKSIVFVNSPRYLNGVRVGIVAKPSAEFVAAVFGTWLSGGVAVPLALSYPESEILMPSRDILKQYSGETTANLVADAIRKIEDSNLLKGDDPALILYTSGTTGKPKGVDQWLSSCQNLVYVRGQSVWQRWCDSYPKDRNTVEDAITVFTGVPIMYTRLMAFGICCSDLASAEDIKEEVAKILNHKLGFERFGINRPITCNFEKTPTPRHLSVPSSSHGDRDNHKDANLDNIKYNQFDSLDHPISGDSGDDGDIKIFGDSIYDGDEIESISKLLEVVQKVFDMSATSTSSSHLNWFLALLTDTASTETSKLENSVDFEINSECSTDGYKTKDIDSKQENFMDAPNNMESEVEIYFENKGPPYSSPCLLEKTHLEDHVEKDIPMVDHVSCPLIQNTLVEDLESEVSFSMIVASTKKMQVPVNQEIKNYVNNYWLPEELPSKTSFCANGTDGIAQYYSTENSNLGCDSVLLLSEEMTSNLYLSNDKTKIPLMETVGGKEFLCLSSVQNNEKEETRDGGLAEWEVQVTTTRVIASESGVGRKQKRGGWQQRRAPDVIHDL</sequence>
<feature type="region of interest" description="Disordered" evidence="4">
    <location>
        <begin position="229"/>
        <end position="249"/>
    </location>
</feature>
<gene>
    <name evidence="6" type="ORF">ZIOFF_070180</name>
</gene>
<organism evidence="6 7">
    <name type="scientific">Zingiber officinale</name>
    <name type="common">Ginger</name>
    <name type="synonym">Amomum zingiber</name>
    <dbReference type="NCBI Taxonomy" id="94328"/>
    <lineage>
        <taxon>Eukaryota</taxon>
        <taxon>Viridiplantae</taxon>
        <taxon>Streptophyta</taxon>
        <taxon>Embryophyta</taxon>
        <taxon>Tracheophyta</taxon>
        <taxon>Spermatophyta</taxon>
        <taxon>Magnoliopsida</taxon>
        <taxon>Liliopsida</taxon>
        <taxon>Zingiberales</taxon>
        <taxon>Zingiberaceae</taxon>
        <taxon>Zingiber</taxon>
    </lineage>
</organism>
<dbReference type="Proteomes" id="UP000734854">
    <property type="component" value="Unassembled WGS sequence"/>
</dbReference>
<dbReference type="InterPro" id="IPR042099">
    <property type="entry name" value="ANL_N_sf"/>
</dbReference>
<evidence type="ECO:0000313" key="6">
    <source>
        <dbReference type="EMBL" id="KAG6472703.1"/>
    </source>
</evidence>
<evidence type="ECO:0000256" key="1">
    <source>
        <dbReference type="ARBA" id="ARBA00006432"/>
    </source>
</evidence>
<comment type="caution">
    <text evidence="6">The sequence shown here is derived from an EMBL/GenBank/DDBJ whole genome shotgun (WGS) entry which is preliminary data.</text>
</comment>